<sequence length="62" mass="6963">MYRGWFIAGYAIRGENAQNQQEVIFALIQPRDMSALKNATLYSISITVTSVSWFTLASLDTC</sequence>
<reference evidence="1 2" key="1">
    <citation type="submission" date="2018-10" db="EMBL/GenBank/DDBJ databases">
        <title>Corynebacterium macginleyi genome sequencing and assembly of the type strain and two clinical samples.</title>
        <authorList>
            <person name="Bernier A.-M."/>
            <person name="Bernard K."/>
        </authorList>
    </citation>
    <scope>NUCLEOTIDE SEQUENCE [LARGE SCALE GENOMIC DNA]</scope>
    <source>
        <strain evidence="1 2">NML 120205</strain>
    </source>
</reference>
<name>A0A3M0H6S5_9CORY</name>
<evidence type="ECO:0000313" key="2">
    <source>
        <dbReference type="Proteomes" id="UP000270649"/>
    </source>
</evidence>
<evidence type="ECO:0000313" key="1">
    <source>
        <dbReference type="EMBL" id="RMB63051.1"/>
    </source>
</evidence>
<proteinExistence type="predicted"/>
<gene>
    <name evidence="1" type="ORF">D9543_03405</name>
</gene>
<organism evidence="1 2">
    <name type="scientific">Corynebacterium macginleyi</name>
    <dbReference type="NCBI Taxonomy" id="38290"/>
    <lineage>
        <taxon>Bacteria</taxon>
        <taxon>Bacillati</taxon>
        <taxon>Actinomycetota</taxon>
        <taxon>Actinomycetes</taxon>
        <taxon>Mycobacteriales</taxon>
        <taxon>Corynebacteriaceae</taxon>
        <taxon>Corynebacterium</taxon>
    </lineage>
</organism>
<comment type="caution">
    <text evidence="1">The sequence shown here is derived from an EMBL/GenBank/DDBJ whole genome shotgun (WGS) entry which is preliminary data.</text>
</comment>
<protein>
    <submittedName>
        <fullName evidence="1">Uncharacterized protein</fullName>
    </submittedName>
</protein>
<dbReference type="EMBL" id="REGC01000003">
    <property type="protein sequence ID" value="RMB63051.1"/>
    <property type="molecule type" value="Genomic_DNA"/>
</dbReference>
<accession>A0A3M0H6S5</accession>
<dbReference type="AlphaFoldDB" id="A0A3M0H6S5"/>
<dbReference type="Proteomes" id="UP000270649">
    <property type="component" value="Unassembled WGS sequence"/>
</dbReference>